<dbReference type="EMBL" id="JACVVK020000004">
    <property type="protein sequence ID" value="KAK7507543.1"/>
    <property type="molecule type" value="Genomic_DNA"/>
</dbReference>
<organism evidence="2 3">
    <name type="scientific">Batillaria attramentaria</name>
    <dbReference type="NCBI Taxonomy" id="370345"/>
    <lineage>
        <taxon>Eukaryota</taxon>
        <taxon>Metazoa</taxon>
        <taxon>Spiralia</taxon>
        <taxon>Lophotrochozoa</taxon>
        <taxon>Mollusca</taxon>
        <taxon>Gastropoda</taxon>
        <taxon>Caenogastropoda</taxon>
        <taxon>Sorbeoconcha</taxon>
        <taxon>Cerithioidea</taxon>
        <taxon>Batillariidae</taxon>
        <taxon>Batillaria</taxon>
    </lineage>
</organism>
<sequence length="100" mass="10451">MDTDDKIRLANAGRDGVSPPLAAKGCRYKSMPRASPVLLAALGNLHSIPRYPLLSCQSLRPASIEQSFVHVHVHATDAAGPAGSAGQADQTRLSASFSAQ</sequence>
<proteinExistence type="predicted"/>
<gene>
    <name evidence="2" type="ORF">BaRGS_00001478</name>
</gene>
<evidence type="ECO:0000256" key="1">
    <source>
        <dbReference type="SAM" id="MobiDB-lite"/>
    </source>
</evidence>
<accession>A0ABD0M8H1</accession>
<feature type="region of interest" description="Disordered" evidence="1">
    <location>
        <begin position="79"/>
        <end position="100"/>
    </location>
</feature>
<reference evidence="2 3" key="1">
    <citation type="journal article" date="2023" name="Sci. Data">
        <title>Genome assembly of the Korean intertidal mud-creeper Batillaria attramentaria.</title>
        <authorList>
            <person name="Patra A.K."/>
            <person name="Ho P.T."/>
            <person name="Jun S."/>
            <person name="Lee S.J."/>
            <person name="Kim Y."/>
            <person name="Won Y.J."/>
        </authorList>
    </citation>
    <scope>NUCLEOTIDE SEQUENCE [LARGE SCALE GENOMIC DNA]</scope>
    <source>
        <strain evidence="2">Wonlab-2016</strain>
    </source>
</reference>
<dbReference type="AlphaFoldDB" id="A0ABD0M8H1"/>
<dbReference type="Proteomes" id="UP001519460">
    <property type="component" value="Unassembled WGS sequence"/>
</dbReference>
<comment type="caution">
    <text evidence="2">The sequence shown here is derived from an EMBL/GenBank/DDBJ whole genome shotgun (WGS) entry which is preliminary data.</text>
</comment>
<evidence type="ECO:0000313" key="2">
    <source>
        <dbReference type="EMBL" id="KAK7507543.1"/>
    </source>
</evidence>
<feature type="compositionally biased region" description="Polar residues" evidence="1">
    <location>
        <begin position="87"/>
        <end position="100"/>
    </location>
</feature>
<keyword evidence="3" id="KW-1185">Reference proteome</keyword>
<protein>
    <submittedName>
        <fullName evidence="2">Uncharacterized protein</fullName>
    </submittedName>
</protein>
<evidence type="ECO:0000313" key="3">
    <source>
        <dbReference type="Proteomes" id="UP001519460"/>
    </source>
</evidence>
<name>A0ABD0M8H1_9CAEN</name>